<evidence type="ECO:0000313" key="7">
    <source>
        <dbReference type="EMBL" id="CAE1309383.1"/>
    </source>
</evidence>
<accession>A0A812DTF2</accession>
<dbReference type="PROSITE" id="PS50090">
    <property type="entry name" value="MYB_LIKE"/>
    <property type="match status" value="2"/>
</dbReference>
<comment type="subcellular location">
    <subcellularLocation>
        <location evidence="1">Nucleus</location>
    </subcellularLocation>
</comment>
<feature type="compositionally biased region" description="Low complexity" evidence="4">
    <location>
        <begin position="670"/>
        <end position="685"/>
    </location>
</feature>
<organism evidence="7 8">
    <name type="scientific">Acanthosepion pharaonis</name>
    <name type="common">Pharaoh cuttlefish</name>
    <name type="synonym">Sepia pharaonis</name>
    <dbReference type="NCBI Taxonomy" id="158019"/>
    <lineage>
        <taxon>Eukaryota</taxon>
        <taxon>Metazoa</taxon>
        <taxon>Spiralia</taxon>
        <taxon>Lophotrochozoa</taxon>
        <taxon>Mollusca</taxon>
        <taxon>Cephalopoda</taxon>
        <taxon>Coleoidea</taxon>
        <taxon>Decapodiformes</taxon>
        <taxon>Sepiida</taxon>
        <taxon>Sepiina</taxon>
        <taxon>Sepiidae</taxon>
        <taxon>Acanthosepion</taxon>
    </lineage>
</organism>
<evidence type="ECO:0000313" key="8">
    <source>
        <dbReference type="Proteomes" id="UP000597762"/>
    </source>
</evidence>
<dbReference type="GO" id="GO:0000981">
    <property type="term" value="F:DNA-binding transcription factor activity, RNA polymerase II-specific"/>
    <property type="evidence" value="ECO:0007669"/>
    <property type="project" value="TreeGrafter"/>
</dbReference>
<evidence type="ECO:0000256" key="4">
    <source>
        <dbReference type="SAM" id="MobiDB-lite"/>
    </source>
</evidence>
<evidence type="ECO:0000256" key="3">
    <source>
        <dbReference type="ARBA" id="ARBA00023242"/>
    </source>
</evidence>
<feature type="compositionally biased region" description="Polar residues" evidence="4">
    <location>
        <begin position="686"/>
        <end position="697"/>
    </location>
</feature>
<gene>
    <name evidence="7" type="ORF">SPHA_61120</name>
</gene>
<dbReference type="InterPro" id="IPR046775">
    <property type="entry name" value="DMTF1_N"/>
</dbReference>
<dbReference type="SMART" id="SM00717">
    <property type="entry name" value="SANT"/>
    <property type="match status" value="4"/>
</dbReference>
<protein>
    <submittedName>
        <fullName evidence="7">DMTF1</fullName>
    </submittedName>
</protein>
<dbReference type="InterPro" id="IPR051651">
    <property type="entry name" value="DMTF1_DNA-bind_reg"/>
</dbReference>
<sequence>MFFSQVRHCSDGFSILVSRHPGSYRSTRTKISAQGKPCSWINDIWMDMAQHSSPNQNSLSLTVTDHAIESNEVDSKCDSNQNGMDGKDDLKVLTGDSGLAPGQHYLIVTRDTAAALGVGTLEDDGTTESGSKRLRLSGDDGQTYVFTVTGNVFIPSAEPSPNIQGDHKVTEASKLQAATTATSSTQSRSSGRCSNNDTFVTQAWFTTRNDKTALQNKGHSWVQGQWTKDEIELLQANINSYCKDNNINDPTEIIFEMSKDERKDFYRTVAKGLNRPLFSVYRRVIRMYDQKNYVGKYSQDEMIKLRELQSKHGTDWAAIGAVLGRSASSVKDKCRLMKDTCNSGKWLPEEECRLTDAVCELTGAQPGENITHGLSWAAVAERVGTRSEKQCRTKWLNYLNWKQQGGAEWTREDDINLILKMSSSGATDETQLDWNELAKDWPSVRSPQWLRGKWWSLKRHVADYQLLSFTALVDYLKVIHLKNVRLKNPVNNNLRVAKVDLPRTNAISADIPYPTSLPIANSSTISQVDSNDVSSEGALHTYEVLQQLAPTSSSAFLITQPQNNPAISLTGSMTTDHIIVHTLPVSQSSSPGSKVNENVTVQINPQPQVIIGSGDGSDTVISLDNSAIDHSVPLADNISHSDSDIHCLSQSDQDACEIGQSELDAQDQISNQNDLPLNPNNLDSSISHSEMENTSAESDLVMVTSASSHYVQSSTTKQELMSLPVEILTTDGEKVLSSDLTNNVLPEDNSSGL</sequence>
<evidence type="ECO:0000256" key="2">
    <source>
        <dbReference type="ARBA" id="ARBA00023125"/>
    </source>
</evidence>
<dbReference type="Pfam" id="PF20588">
    <property type="entry name" value="DMTF1_N"/>
    <property type="match status" value="1"/>
</dbReference>
<comment type="caution">
    <text evidence="7">The sequence shown here is derived from an EMBL/GenBank/DDBJ whole genome shotgun (WGS) entry which is preliminary data.</text>
</comment>
<feature type="domain" description="Myb-like" evidence="5">
    <location>
        <begin position="338"/>
        <end position="399"/>
    </location>
</feature>
<evidence type="ECO:0000259" key="6">
    <source>
        <dbReference type="PROSITE" id="PS51294"/>
    </source>
</evidence>
<dbReference type="GO" id="GO:0005634">
    <property type="term" value="C:nucleus"/>
    <property type="evidence" value="ECO:0007669"/>
    <property type="project" value="UniProtKB-SubCell"/>
</dbReference>
<evidence type="ECO:0000259" key="5">
    <source>
        <dbReference type="PROSITE" id="PS50090"/>
    </source>
</evidence>
<name>A0A812DTF2_ACAPH</name>
<dbReference type="Proteomes" id="UP000597762">
    <property type="component" value="Unassembled WGS sequence"/>
</dbReference>
<evidence type="ECO:0000256" key="1">
    <source>
        <dbReference type="ARBA" id="ARBA00004123"/>
    </source>
</evidence>
<dbReference type="SUPFAM" id="SSF46689">
    <property type="entry name" value="Homeodomain-like"/>
    <property type="match status" value="3"/>
</dbReference>
<dbReference type="FunFam" id="1.10.10.60:FF:000139">
    <property type="entry name" value="cyclin-D-binding Myb-like transcription factor 1 isoform X2"/>
    <property type="match status" value="1"/>
</dbReference>
<dbReference type="Gene3D" id="1.10.10.60">
    <property type="entry name" value="Homeodomain-like"/>
    <property type="match status" value="2"/>
</dbReference>
<keyword evidence="2" id="KW-0238">DNA-binding</keyword>
<dbReference type="PROSITE" id="PS51294">
    <property type="entry name" value="HTH_MYB"/>
    <property type="match status" value="1"/>
</dbReference>
<dbReference type="EMBL" id="CAHIKZ030004296">
    <property type="protein sequence ID" value="CAE1309383.1"/>
    <property type="molecule type" value="Genomic_DNA"/>
</dbReference>
<dbReference type="GO" id="GO:0000978">
    <property type="term" value="F:RNA polymerase II cis-regulatory region sequence-specific DNA binding"/>
    <property type="evidence" value="ECO:0007669"/>
    <property type="project" value="TreeGrafter"/>
</dbReference>
<dbReference type="OrthoDB" id="39591at2759"/>
<proteinExistence type="predicted"/>
<dbReference type="InterPro" id="IPR017930">
    <property type="entry name" value="Myb_dom"/>
</dbReference>
<dbReference type="PANTHER" id="PTHR46380">
    <property type="entry name" value="CYCLIN-D-BINDING MYB-LIKE TRANSCRIPTION FACTOR 1"/>
    <property type="match status" value="1"/>
</dbReference>
<dbReference type="PANTHER" id="PTHR46380:SF2">
    <property type="entry name" value="CYCLIN-D-BINDING MYB-LIKE TRANSCRIPTION FACTOR 1"/>
    <property type="match status" value="1"/>
</dbReference>
<dbReference type="CDD" id="cd00167">
    <property type="entry name" value="SANT"/>
    <property type="match status" value="2"/>
</dbReference>
<keyword evidence="8" id="KW-1185">Reference proteome</keyword>
<dbReference type="Pfam" id="PF00249">
    <property type="entry name" value="Myb_DNA-binding"/>
    <property type="match status" value="2"/>
</dbReference>
<dbReference type="InterPro" id="IPR009057">
    <property type="entry name" value="Homeodomain-like_sf"/>
</dbReference>
<reference evidence="7" key="1">
    <citation type="submission" date="2021-01" db="EMBL/GenBank/DDBJ databases">
        <authorList>
            <person name="Li R."/>
            <person name="Bekaert M."/>
        </authorList>
    </citation>
    <scope>NUCLEOTIDE SEQUENCE</scope>
    <source>
        <strain evidence="7">Farmed</strain>
    </source>
</reference>
<keyword evidence="3" id="KW-0539">Nucleus</keyword>
<dbReference type="InterPro" id="IPR001005">
    <property type="entry name" value="SANT/Myb"/>
</dbReference>
<feature type="domain" description="Myb-like" evidence="5">
    <location>
        <begin position="409"/>
        <end position="458"/>
    </location>
</feature>
<feature type="domain" description="HTH myb-type" evidence="6">
    <location>
        <begin position="372"/>
        <end position="403"/>
    </location>
</feature>
<feature type="region of interest" description="Disordered" evidence="4">
    <location>
        <begin position="670"/>
        <end position="697"/>
    </location>
</feature>
<dbReference type="AlphaFoldDB" id="A0A812DTF2"/>